<dbReference type="Gene3D" id="3.90.226.10">
    <property type="entry name" value="2-enoyl-CoA Hydratase, Chain A, domain 1"/>
    <property type="match status" value="1"/>
</dbReference>
<evidence type="ECO:0000313" key="3">
    <source>
        <dbReference type="EMBL" id="KAK5994141.1"/>
    </source>
</evidence>
<dbReference type="InterPro" id="IPR052766">
    <property type="entry name" value="S41A_metabolite_peptidase"/>
</dbReference>
<dbReference type="Pfam" id="PF23658">
    <property type="entry name" value="PDZ_CPAF_rel"/>
    <property type="match status" value="1"/>
</dbReference>
<dbReference type="PANTHER" id="PTHR37049">
    <property type="entry name" value="PEPTIDASE S41 FAMILY PROTEIN"/>
    <property type="match status" value="1"/>
</dbReference>
<keyword evidence="1" id="KW-0732">Signal</keyword>
<dbReference type="InterPro" id="IPR056186">
    <property type="entry name" value="PDZ_CPAF-rel"/>
</dbReference>
<dbReference type="EMBL" id="JAVFKD010000012">
    <property type="protein sequence ID" value="KAK5994141.1"/>
    <property type="molecule type" value="Genomic_DNA"/>
</dbReference>
<sequence length="735" mass="80080">MRQNTMFTALLAGAGNFVAANSPTYGQPTKTTPSPTVAACAQVSSSWAAQIKTTPTPIVSAALAHDCLNSVPLDKNAALELVDAIEPYLDFQSDSAYKAHPPADYYYPPYDLFANLAKVRANLQAGVYKNEIDFQTDLYLQVFGKGHDGHYVYYPDALTKIFKYRRPLSLVSISEDGSSLPVIKVYEDVVANPKKASAIKLINGIPAAKYVLDTIAEASYNQDIDSAYNTMFYELSLAASAPGLKGYFNGGGRVGYFYRGPNTSLTFTNGTTVKFDNIAAVTGNFTGVTDGASFYKSFCVPKVAPANATATESAITNSTVPNYPKPVVATKDGIVSGYYLEGEGLNDVAVIALLAFENDSPAEFQAVCQEFFRQAVAAGKTKLVIDFQANGGGYILQGYDFFRQLFPDVVQDGYSRWKDSKSYVEIAKAISDEAANLDPFTSDDEDAIADYLSWFNYRYDLNLTNQDFLTFEDKFTPHVFQQTPYTALMRWNLSDPLSTTNSTFGMGMTISGYGNLTHITQPFKPENIVIVYDGVCASTCTLASEMLRIQGGVKSVAFGGRPVRGPIQGVGGVKGSQVLAFSDVYSYAQRAINITKDENVKKDLARFKKLPIQRSLAASLNVRDQILRDNVNDGLPAQFVVEQADCRLYWTADMITDVRAIWKAAANSAFNGAKCAYGGIKHGGSPSYPVPHKRDAASLAALAASSEQRLAEIRAQEPFSRSDSWMAVHRQKAVE</sequence>
<reference evidence="3 4" key="1">
    <citation type="submission" date="2024-01" db="EMBL/GenBank/DDBJ databases">
        <title>Complete genome of Cladobotryum mycophilum ATHUM6906.</title>
        <authorList>
            <person name="Christinaki A.C."/>
            <person name="Myridakis A.I."/>
            <person name="Kouvelis V.N."/>
        </authorList>
    </citation>
    <scope>NUCLEOTIDE SEQUENCE [LARGE SCALE GENOMIC DNA]</scope>
    <source>
        <strain evidence="3 4">ATHUM6906</strain>
    </source>
</reference>
<evidence type="ECO:0000256" key="1">
    <source>
        <dbReference type="SAM" id="SignalP"/>
    </source>
</evidence>
<evidence type="ECO:0000313" key="4">
    <source>
        <dbReference type="Proteomes" id="UP001338125"/>
    </source>
</evidence>
<feature type="signal peptide" evidence="1">
    <location>
        <begin position="1"/>
        <end position="20"/>
    </location>
</feature>
<dbReference type="SUPFAM" id="SSF52096">
    <property type="entry name" value="ClpP/crotonase"/>
    <property type="match status" value="1"/>
</dbReference>
<dbReference type="InterPro" id="IPR029045">
    <property type="entry name" value="ClpP/crotonase-like_dom_sf"/>
</dbReference>
<evidence type="ECO:0000259" key="2">
    <source>
        <dbReference type="Pfam" id="PF23658"/>
    </source>
</evidence>
<feature type="domain" description="CPAF-like PDZ" evidence="2">
    <location>
        <begin position="164"/>
        <end position="286"/>
    </location>
</feature>
<dbReference type="Proteomes" id="UP001338125">
    <property type="component" value="Unassembled WGS sequence"/>
</dbReference>
<keyword evidence="4" id="KW-1185">Reference proteome</keyword>
<protein>
    <submittedName>
        <fullName evidence="3">Peptidase S41 family ustP-like protein</fullName>
    </submittedName>
</protein>
<organism evidence="3 4">
    <name type="scientific">Cladobotryum mycophilum</name>
    <dbReference type="NCBI Taxonomy" id="491253"/>
    <lineage>
        <taxon>Eukaryota</taxon>
        <taxon>Fungi</taxon>
        <taxon>Dikarya</taxon>
        <taxon>Ascomycota</taxon>
        <taxon>Pezizomycotina</taxon>
        <taxon>Sordariomycetes</taxon>
        <taxon>Hypocreomycetidae</taxon>
        <taxon>Hypocreales</taxon>
        <taxon>Hypocreaceae</taxon>
        <taxon>Cladobotryum</taxon>
    </lineage>
</organism>
<accession>A0ABR0SQV0</accession>
<gene>
    <name evidence="3" type="ORF">PT974_07581</name>
</gene>
<feature type="chain" id="PRO_5047247670" evidence="1">
    <location>
        <begin position="21"/>
        <end position="735"/>
    </location>
</feature>
<proteinExistence type="predicted"/>
<dbReference type="PANTHER" id="PTHR37049:SF4">
    <property type="entry name" value="RHODANESE DOMAIN-CONTAINING PROTEIN"/>
    <property type="match status" value="1"/>
</dbReference>
<comment type="caution">
    <text evidence="3">The sequence shown here is derived from an EMBL/GenBank/DDBJ whole genome shotgun (WGS) entry which is preliminary data.</text>
</comment>
<name>A0ABR0SQV0_9HYPO</name>